<evidence type="ECO:0000313" key="1">
    <source>
        <dbReference type="EnsemblPlants" id="KQL17295"/>
    </source>
</evidence>
<dbReference type="EMBL" id="AGNK02002138">
    <property type="status" value="NOT_ANNOTATED_CDS"/>
    <property type="molecule type" value="Genomic_DNA"/>
</dbReference>
<dbReference type="Gramene" id="KQL17295">
    <property type="protein sequence ID" value="KQL17295"/>
    <property type="gene ID" value="SETIT_024017mg"/>
</dbReference>
<proteinExistence type="predicted"/>
<evidence type="ECO:0000313" key="2">
    <source>
        <dbReference type="Proteomes" id="UP000004995"/>
    </source>
</evidence>
<accession>K3ZBU6</accession>
<reference evidence="2" key="1">
    <citation type="journal article" date="2012" name="Nat. Biotechnol.">
        <title>Reference genome sequence of the model plant Setaria.</title>
        <authorList>
            <person name="Bennetzen J.L."/>
            <person name="Schmutz J."/>
            <person name="Wang H."/>
            <person name="Percifield R."/>
            <person name="Hawkins J."/>
            <person name="Pontaroli A.C."/>
            <person name="Estep M."/>
            <person name="Feng L."/>
            <person name="Vaughn J.N."/>
            <person name="Grimwood J."/>
            <person name="Jenkins J."/>
            <person name="Barry K."/>
            <person name="Lindquist E."/>
            <person name="Hellsten U."/>
            <person name="Deshpande S."/>
            <person name="Wang X."/>
            <person name="Wu X."/>
            <person name="Mitros T."/>
            <person name="Triplett J."/>
            <person name="Yang X."/>
            <person name="Ye C.Y."/>
            <person name="Mauro-Herrera M."/>
            <person name="Wang L."/>
            <person name="Li P."/>
            <person name="Sharma M."/>
            <person name="Sharma R."/>
            <person name="Ronald P.C."/>
            <person name="Panaud O."/>
            <person name="Kellogg E.A."/>
            <person name="Brutnell T.P."/>
            <person name="Doust A.N."/>
            <person name="Tuskan G.A."/>
            <person name="Rokhsar D."/>
            <person name="Devos K.M."/>
        </authorList>
    </citation>
    <scope>NUCLEOTIDE SEQUENCE [LARGE SCALE GENOMIC DNA]</scope>
    <source>
        <strain evidence="2">cv. Yugu1</strain>
    </source>
</reference>
<dbReference type="HOGENOM" id="CLU_3160913_0_0_1"/>
<dbReference type="AlphaFoldDB" id="K3ZBU6"/>
<dbReference type="EnsemblPlants" id="KQL17295">
    <property type="protein sequence ID" value="KQL17295"/>
    <property type="gene ID" value="SETIT_024017mg"/>
</dbReference>
<dbReference type="InParanoid" id="K3ZBU6"/>
<protein>
    <submittedName>
        <fullName evidence="1">Uncharacterized protein</fullName>
    </submittedName>
</protein>
<dbReference type="Proteomes" id="UP000004995">
    <property type="component" value="Unassembled WGS sequence"/>
</dbReference>
<sequence>MVIRAFLHDSSMEMEQEHGPDANHHGLKIKYREELGLLSKKVKRIILS</sequence>
<reference evidence="1" key="2">
    <citation type="submission" date="2018-08" db="UniProtKB">
        <authorList>
            <consortium name="EnsemblPlants"/>
        </authorList>
    </citation>
    <scope>IDENTIFICATION</scope>
    <source>
        <strain evidence="1">Yugu1</strain>
    </source>
</reference>
<organism evidence="1 2">
    <name type="scientific">Setaria italica</name>
    <name type="common">Foxtail millet</name>
    <name type="synonym">Panicum italicum</name>
    <dbReference type="NCBI Taxonomy" id="4555"/>
    <lineage>
        <taxon>Eukaryota</taxon>
        <taxon>Viridiplantae</taxon>
        <taxon>Streptophyta</taxon>
        <taxon>Embryophyta</taxon>
        <taxon>Tracheophyta</taxon>
        <taxon>Spermatophyta</taxon>
        <taxon>Magnoliopsida</taxon>
        <taxon>Liliopsida</taxon>
        <taxon>Poales</taxon>
        <taxon>Poaceae</taxon>
        <taxon>PACMAD clade</taxon>
        <taxon>Panicoideae</taxon>
        <taxon>Panicodae</taxon>
        <taxon>Paniceae</taxon>
        <taxon>Cenchrinae</taxon>
        <taxon>Setaria</taxon>
    </lineage>
</organism>
<name>K3ZBU6_SETIT</name>
<keyword evidence="2" id="KW-1185">Reference proteome</keyword>